<evidence type="ECO:0000313" key="2">
    <source>
        <dbReference type="Proteomes" id="UP001607303"/>
    </source>
</evidence>
<comment type="caution">
    <text evidence="1">The sequence shown here is derived from an EMBL/GenBank/DDBJ whole genome shotgun (WGS) entry which is preliminary data.</text>
</comment>
<gene>
    <name evidence="1" type="ORF">V1477_021069</name>
</gene>
<evidence type="ECO:0000313" key="1">
    <source>
        <dbReference type="EMBL" id="KAL2719922.1"/>
    </source>
</evidence>
<protein>
    <submittedName>
        <fullName evidence="1">Uncharacterized protein</fullName>
    </submittedName>
</protein>
<accession>A0ABD2AH21</accession>
<dbReference type="Proteomes" id="UP001607303">
    <property type="component" value="Unassembled WGS sequence"/>
</dbReference>
<name>A0ABD2AH21_VESMC</name>
<sequence length="59" mass="6840">MFLETIFCFHSPIKLDEIRDQLVISDLFVPRLLKSSIQVDGCYRDSIAMATCFFHTPDD</sequence>
<reference evidence="1 2" key="1">
    <citation type="journal article" date="2024" name="Ann. Entomol. Soc. Am.">
        <title>Genomic analyses of the southern and eastern yellowjacket wasps (Hymenoptera: Vespidae) reveal evolutionary signatures of social life.</title>
        <authorList>
            <person name="Catto M.A."/>
            <person name="Caine P.B."/>
            <person name="Orr S.E."/>
            <person name="Hunt B.G."/>
            <person name="Goodisman M.A.D."/>
        </authorList>
    </citation>
    <scope>NUCLEOTIDE SEQUENCE [LARGE SCALE GENOMIC DNA]</scope>
    <source>
        <strain evidence="1">232</strain>
        <tissue evidence="1">Head and thorax</tissue>
    </source>
</reference>
<proteinExistence type="predicted"/>
<dbReference type="EMBL" id="JAYRBN010000117">
    <property type="protein sequence ID" value="KAL2719922.1"/>
    <property type="molecule type" value="Genomic_DNA"/>
</dbReference>
<dbReference type="AlphaFoldDB" id="A0ABD2AH21"/>
<keyword evidence="2" id="KW-1185">Reference proteome</keyword>
<organism evidence="1 2">
    <name type="scientific">Vespula maculifrons</name>
    <name type="common">Eastern yellow jacket</name>
    <name type="synonym">Wasp</name>
    <dbReference type="NCBI Taxonomy" id="7453"/>
    <lineage>
        <taxon>Eukaryota</taxon>
        <taxon>Metazoa</taxon>
        <taxon>Ecdysozoa</taxon>
        <taxon>Arthropoda</taxon>
        <taxon>Hexapoda</taxon>
        <taxon>Insecta</taxon>
        <taxon>Pterygota</taxon>
        <taxon>Neoptera</taxon>
        <taxon>Endopterygota</taxon>
        <taxon>Hymenoptera</taxon>
        <taxon>Apocrita</taxon>
        <taxon>Aculeata</taxon>
        <taxon>Vespoidea</taxon>
        <taxon>Vespidae</taxon>
        <taxon>Vespinae</taxon>
        <taxon>Vespula</taxon>
    </lineage>
</organism>